<feature type="transmembrane region" description="Helical" evidence="8">
    <location>
        <begin position="181"/>
        <end position="211"/>
    </location>
</feature>
<keyword evidence="11" id="KW-1185">Reference proteome</keyword>
<feature type="transmembrane region" description="Helical" evidence="8">
    <location>
        <begin position="382"/>
        <end position="400"/>
    </location>
</feature>
<feature type="transmembrane region" description="Helical" evidence="8">
    <location>
        <begin position="106"/>
        <end position="123"/>
    </location>
</feature>
<dbReference type="InterPro" id="IPR050297">
    <property type="entry name" value="LipidA_mod_glycosyltrf_83"/>
</dbReference>
<reference evidence="10 11" key="1">
    <citation type="submission" date="2006-10" db="EMBL/GenBank/DDBJ databases">
        <title>Complete sequence of Syntrophobacter fumaroxidans MPOB.</title>
        <authorList>
            <consortium name="US DOE Joint Genome Institute"/>
            <person name="Copeland A."/>
            <person name="Lucas S."/>
            <person name="Lapidus A."/>
            <person name="Barry K."/>
            <person name="Detter J.C."/>
            <person name="Glavina del Rio T."/>
            <person name="Hammon N."/>
            <person name="Israni S."/>
            <person name="Pitluck S."/>
            <person name="Goltsman E.G."/>
            <person name="Martinez M."/>
            <person name="Schmutz J."/>
            <person name="Larimer F."/>
            <person name="Land M."/>
            <person name="Hauser L."/>
            <person name="Kyrpides N."/>
            <person name="Kim E."/>
            <person name="Boone D.R."/>
            <person name="Brockman F."/>
            <person name="Culley D."/>
            <person name="Ferry J."/>
            <person name="Gunsalus R."/>
            <person name="McInerney M.J."/>
            <person name="Morrison M."/>
            <person name="Plugge C."/>
            <person name="Rohlin L."/>
            <person name="Scholten J."/>
            <person name="Sieber J."/>
            <person name="Stams A.J.M."/>
            <person name="Worm P."/>
            <person name="Henstra A.M."/>
            <person name="Richardson P."/>
        </authorList>
    </citation>
    <scope>NUCLEOTIDE SEQUENCE [LARGE SCALE GENOMIC DNA]</scope>
    <source>
        <strain evidence="11">DSM 10017 / MPOB</strain>
    </source>
</reference>
<dbReference type="OrthoDB" id="4680035at2"/>
<evidence type="ECO:0000259" key="9">
    <source>
        <dbReference type="Pfam" id="PF13231"/>
    </source>
</evidence>
<evidence type="ECO:0000313" key="10">
    <source>
        <dbReference type="EMBL" id="ABK15846.1"/>
    </source>
</evidence>
<dbReference type="Proteomes" id="UP000001784">
    <property type="component" value="Chromosome"/>
</dbReference>
<feature type="transmembrane region" description="Helical" evidence="8">
    <location>
        <begin position="356"/>
        <end position="375"/>
    </location>
</feature>
<dbReference type="AlphaFoldDB" id="A0LEJ4"/>
<feature type="domain" description="Glycosyltransferase RgtA/B/C/D-like" evidence="9">
    <location>
        <begin position="83"/>
        <end position="212"/>
    </location>
</feature>
<keyword evidence="6 8" id="KW-1133">Transmembrane helix</keyword>
<dbReference type="KEGG" id="sfu:Sfum_0144"/>
<dbReference type="InterPro" id="IPR038731">
    <property type="entry name" value="RgtA/B/C-like"/>
</dbReference>
<keyword evidence="4 10" id="KW-0808">Transferase</keyword>
<dbReference type="eggNOG" id="COG1807">
    <property type="taxonomic scope" value="Bacteria"/>
</dbReference>
<accession>A0LEJ4</accession>
<feature type="transmembrane region" description="Helical" evidence="8">
    <location>
        <begin position="16"/>
        <end position="36"/>
    </location>
</feature>
<protein>
    <submittedName>
        <fullName evidence="10">Glycosyl transferase, family 39</fullName>
    </submittedName>
</protein>
<dbReference type="PANTHER" id="PTHR33908">
    <property type="entry name" value="MANNOSYLTRANSFERASE YKCB-RELATED"/>
    <property type="match status" value="1"/>
</dbReference>
<keyword evidence="3" id="KW-0328">Glycosyltransferase</keyword>
<dbReference type="GO" id="GO:0009103">
    <property type="term" value="P:lipopolysaccharide biosynthetic process"/>
    <property type="evidence" value="ECO:0007669"/>
    <property type="project" value="UniProtKB-ARBA"/>
</dbReference>
<name>A0LEJ4_SYNFM</name>
<dbReference type="STRING" id="335543.Sfum_0144"/>
<evidence type="ECO:0000256" key="5">
    <source>
        <dbReference type="ARBA" id="ARBA00022692"/>
    </source>
</evidence>
<dbReference type="InParanoid" id="A0LEJ4"/>
<evidence type="ECO:0000313" key="11">
    <source>
        <dbReference type="Proteomes" id="UP000001784"/>
    </source>
</evidence>
<keyword evidence="2" id="KW-1003">Cell membrane</keyword>
<evidence type="ECO:0000256" key="3">
    <source>
        <dbReference type="ARBA" id="ARBA00022676"/>
    </source>
</evidence>
<evidence type="ECO:0000256" key="4">
    <source>
        <dbReference type="ARBA" id="ARBA00022679"/>
    </source>
</evidence>
<dbReference type="PANTHER" id="PTHR33908:SF11">
    <property type="entry name" value="MEMBRANE PROTEIN"/>
    <property type="match status" value="1"/>
</dbReference>
<evidence type="ECO:0000256" key="2">
    <source>
        <dbReference type="ARBA" id="ARBA00022475"/>
    </source>
</evidence>
<dbReference type="GO" id="GO:0016763">
    <property type="term" value="F:pentosyltransferase activity"/>
    <property type="evidence" value="ECO:0007669"/>
    <property type="project" value="TreeGrafter"/>
</dbReference>
<dbReference type="GO" id="GO:0005886">
    <property type="term" value="C:plasma membrane"/>
    <property type="evidence" value="ECO:0007669"/>
    <property type="project" value="UniProtKB-SubCell"/>
</dbReference>
<evidence type="ECO:0000256" key="1">
    <source>
        <dbReference type="ARBA" id="ARBA00004651"/>
    </source>
</evidence>
<evidence type="ECO:0000256" key="8">
    <source>
        <dbReference type="SAM" id="Phobius"/>
    </source>
</evidence>
<gene>
    <name evidence="10" type="ordered locus">Sfum_0144</name>
</gene>
<proteinExistence type="predicted"/>
<keyword evidence="7 8" id="KW-0472">Membrane</keyword>
<evidence type="ECO:0000256" key="7">
    <source>
        <dbReference type="ARBA" id="ARBA00023136"/>
    </source>
</evidence>
<evidence type="ECO:0000256" key="6">
    <source>
        <dbReference type="ARBA" id="ARBA00022989"/>
    </source>
</evidence>
<dbReference type="Pfam" id="PF13231">
    <property type="entry name" value="PMT_2"/>
    <property type="match status" value="1"/>
</dbReference>
<dbReference type="HOGENOM" id="CLU_420297_0_0_7"/>
<feature type="transmembrane region" description="Helical" evidence="8">
    <location>
        <begin position="155"/>
        <end position="174"/>
    </location>
</feature>
<sequence length="652" mass="74617">MPNTEHGKSEPSAAKYIYTLLAICFVANSVFISVGFRNTILDYHGFRQTQTAISSYYTIKEGYRLAYETPVLGKPWSIPFEFPLYQWIVAFLSQASNIKLEQSGRLVSMIFFYLSLLAIFHILRSLSIEREYCCISIVMMLCCPVYIFWSRTFMIESLAVFLSLIYLLCFMKFYKNRKIHLFVIGALFGGLAAAVKITTLIVVTVPIIAILSNDWLSLLQGLLRKNSNNPSLNRFQNEFKYAMLLVVPYLMGLMWTRFADFHKSLNPLARDFITSTHLIEWNFGTWSQKLSLDCWEKIMVGDVIHGIGYPAILIIPLFVFITSSYYICAVIFSLIAYLSGPIIFTNLYYTHRYYCYANSLFLILAISLSIIALIKTNKMKKFALYGLIPFCIITMIYSYLSHYYMIQSPTNGISRPPVECLLIRAVTAPDDVVLIYGEDWNPTIPFYAERRAVMNRSNLPLSDPRFQESIRTTGKERISVMVKDSRDEGLNAFFSFHPDPVMTCVYLRKDLYKSVFMRMFHVDVEQSSSALPVKISFWNRRFRLFSATGSTMVVPLPAPVSKLRAQFGVLFDPRDAEILAGVDFVIAHESHDGVRTELSRTHLDPVRSEADREVRNAEVELAKRGAGKILLETVPGAGKTCKWSFWSDIELN</sequence>
<comment type="subcellular location">
    <subcellularLocation>
        <location evidence="1">Cell membrane</location>
        <topology evidence="1">Multi-pass membrane protein</topology>
    </subcellularLocation>
</comment>
<feature type="transmembrane region" description="Helical" evidence="8">
    <location>
        <begin position="307"/>
        <end position="336"/>
    </location>
</feature>
<dbReference type="EMBL" id="CP000478">
    <property type="protein sequence ID" value="ABK15846.1"/>
    <property type="molecule type" value="Genomic_DNA"/>
</dbReference>
<organism evidence="10 11">
    <name type="scientific">Syntrophobacter fumaroxidans (strain DSM 10017 / MPOB)</name>
    <dbReference type="NCBI Taxonomy" id="335543"/>
    <lineage>
        <taxon>Bacteria</taxon>
        <taxon>Pseudomonadati</taxon>
        <taxon>Thermodesulfobacteriota</taxon>
        <taxon>Syntrophobacteria</taxon>
        <taxon>Syntrophobacterales</taxon>
        <taxon>Syntrophobacteraceae</taxon>
        <taxon>Syntrophobacter</taxon>
    </lineage>
</organism>
<keyword evidence="5 8" id="KW-0812">Transmembrane</keyword>